<sequence length="97" mass="9353">MPDEATNYPGEGRGGACGGEAYRIGSAARGGGGEAAAAAAGDGAHGPVPAFHEPQERPGCRGLGVPRHAPRALALLCPEALAQPPFGGGSKRGGAPG</sequence>
<accession>Q7XHP2</accession>
<proteinExistence type="predicted"/>
<organism evidence="2 3">
    <name type="scientific">Oryza sativa subsp. japonica</name>
    <name type="common">Rice</name>
    <dbReference type="NCBI Taxonomy" id="39947"/>
    <lineage>
        <taxon>Eukaryota</taxon>
        <taxon>Viridiplantae</taxon>
        <taxon>Streptophyta</taxon>
        <taxon>Embryophyta</taxon>
        <taxon>Tracheophyta</taxon>
        <taxon>Spermatophyta</taxon>
        <taxon>Magnoliopsida</taxon>
        <taxon>Liliopsida</taxon>
        <taxon>Poales</taxon>
        <taxon>Poaceae</taxon>
        <taxon>BOP clade</taxon>
        <taxon>Oryzoideae</taxon>
        <taxon>Oryzeae</taxon>
        <taxon>Oryzinae</taxon>
        <taxon>Oryza</taxon>
        <taxon>Oryza sativa</taxon>
    </lineage>
</organism>
<gene>
    <name evidence="2" type="primary">P0616D06.118</name>
</gene>
<dbReference type="AlphaFoldDB" id="Q7XHP2"/>
<dbReference type="Proteomes" id="UP000000763">
    <property type="component" value="Chromosome 7"/>
</dbReference>
<feature type="compositionally biased region" description="Low complexity" evidence="1">
    <location>
        <begin position="35"/>
        <end position="46"/>
    </location>
</feature>
<dbReference type="EMBL" id="AP005198">
    <property type="protein sequence ID" value="BAC80090.1"/>
    <property type="molecule type" value="Genomic_DNA"/>
</dbReference>
<feature type="region of interest" description="Disordered" evidence="1">
    <location>
        <begin position="28"/>
        <end position="57"/>
    </location>
</feature>
<reference evidence="3" key="1">
    <citation type="journal article" date="2005" name="Nature">
        <title>The map-based sequence of the rice genome.</title>
        <authorList>
            <consortium name="International rice genome sequencing project (IRGSP)"/>
            <person name="Matsumoto T."/>
            <person name="Wu J."/>
            <person name="Kanamori H."/>
            <person name="Katayose Y."/>
            <person name="Fujisawa M."/>
            <person name="Namiki N."/>
            <person name="Mizuno H."/>
            <person name="Yamamoto K."/>
            <person name="Antonio B.A."/>
            <person name="Baba T."/>
            <person name="Sakata K."/>
            <person name="Nagamura Y."/>
            <person name="Aoki H."/>
            <person name="Arikawa K."/>
            <person name="Arita K."/>
            <person name="Bito T."/>
            <person name="Chiden Y."/>
            <person name="Fujitsuka N."/>
            <person name="Fukunaka R."/>
            <person name="Hamada M."/>
            <person name="Harada C."/>
            <person name="Hayashi A."/>
            <person name="Hijishita S."/>
            <person name="Honda M."/>
            <person name="Hosokawa S."/>
            <person name="Ichikawa Y."/>
            <person name="Idonuma A."/>
            <person name="Iijima M."/>
            <person name="Ikeda M."/>
            <person name="Ikeno M."/>
            <person name="Ito K."/>
            <person name="Ito S."/>
            <person name="Ito T."/>
            <person name="Ito Y."/>
            <person name="Ito Y."/>
            <person name="Iwabuchi A."/>
            <person name="Kamiya K."/>
            <person name="Karasawa W."/>
            <person name="Kurita K."/>
            <person name="Katagiri S."/>
            <person name="Kikuta A."/>
            <person name="Kobayashi H."/>
            <person name="Kobayashi N."/>
            <person name="Machita K."/>
            <person name="Maehara T."/>
            <person name="Masukawa M."/>
            <person name="Mizubayashi T."/>
            <person name="Mukai Y."/>
            <person name="Nagasaki H."/>
            <person name="Nagata Y."/>
            <person name="Naito S."/>
            <person name="Nakashima M."/>
            <person name="Nakama Y."/>
            <person name="Nakamichi Y."/>
            <person name="Nakamura M."/>
            <person name="Meguro A."/>
            <person name="Negishi M."/>
            <person name="Ohta I."/>
            <person name="Ohta T."/>
            <person name="Okamoto M."/>
            <person name="Ono N."/>
            <person name="Saji S."/>
            <person name="Sakaguchi M."/>
            <person name="Sakai K."/>
            <person name="Shibata M."/>
            <person name="Shimokawa T."/>
            <person name="Song J."/>
            <person name="Takazaki Y."/>
            <person name="Terasawa K."/>
            <person name="Tsugane M."/>
            <person name="Tsuji K."/>
            <person name="Ueda S."/>
            <person name="Waki K."/>
            <person name="Yamagata H."/>
            <person name="Yamamoto M."/>
            <person name="Yamamoto S."/>
            <person name="Yamane H."/>
            <person name="Yoshiki S."/>
            <person name="Yoshihara R."/>
            <person name="Yukawa K."/>
            <person name="Zhong H."/>
            <person name="Yano M."/>
            <person name="Yuan Q."/>
            <person name="Ouyang S."/>
            <person name="Liu J."/>
            <person name="Jones K.M."/>
            <person name="Gansberger K."/>
            <person name="Moffat K."/>
            <person name="Hill J."/>
            <person name="Bera J."/>
            <person name="Fadrosh D."/>
            <person name="Jin S."/>
            <person name="Johri S."/>
            <person name="Kim M."/>
            <person name="Overton L."/>
            <person name="Reardon M."/>
            <person name="Tsitrin T."/>
            <person name="Vuong H."/>
            <person name="Weaver B."/>
            <person name="Ciecko A."/>
            <person name="Tallon L."/>
            <person name="Jackson J."/>
            <person name="Pai G."/>
            <person name="Aken S.V."/>
            <person name="Utterback T."/>
            <person name="Reidmuller S."/>
            <person name="Feldblyum T."/>
            <person name="Hsiao J."/>
            <person name="Zismann V."/>
            <person name="Iobst S."/>
            <person name="de Vazeille A.R."/>
            <person name="Buell C.R."/>
            <person name="Ying K."/>
            <person name="Li Y."/>
            <person name="Lu T."/>
            <person name="Huang Y."/>
            <person name="Zhao Q."/>
            <person name="Feng Q."/>
            <person name="Zhang L."/>
            <person name="Zhu J."/>
            <person name="Weng Q."/>
            <person name="Mu J."/>
            <person name="Lu Y."/>
            <person name="Fan D."/>
            <person name="Liu Y."/>
            <person name="Guan J."/>
            <person name="Zhang Y."/>
            <person name="Yu S."/>
            <person name="Liu X."/>
            <person name="Zhang Y."/>
            <person name="Hong G."/>
            <person name="Han B."/>
            <person name="Choisne N."/>
            <person name="Demange N."/>
            <person name="Orjeda G."/>
            <person name="Samain S."/>
            <person name="Cattolico L."/>
            <person name="Pelletier E."/>
            <person name="Couloux A."/>
            <person name="Segurens B."/>
            <person name="Wincker P."/>
            <person name="D'Hont A."/>
            <person name="Scarpelli C."/>
            <person name="Weissenbach J."/>
            <person name="Salanoubat M."/>
            <person name="Quetier F."/>
            <person name="Yu Y."/>
            <person name="Kim H.R."/>
            <person name="Rambo T."/>
            <person name="Currie J."/>
            <person name="Collura K."/>
            <person name="Luo M."/>
            <person name="Yang T."/>
            <person name="Ammiraju J.S.S."/>
            <person name="Engler F."/>
            <person name="Soderlund C."/>
            <person name="Wing R.A."/>
            <person name="Palmer L.E."/>
            <person name="de la Bastide M."/>
            <person name="Spiegel L."/>
            <person name="Nascimento L."/>
            <person name="Zutavern T."/>
            <person name="O'Shaughnessy A."/>
            <person name="Dike S."/>
            <person name="Dedhia N."/>
            <person name="Preston R."/>
            <person name="Balija V."/>
            <person name="McCombie W.R."/>
            <person name="Chow T."/>
            <person name="Chen H."/>
            <person name="Chung M."/>
            <person name="Chen C."/>
            <person name="Shaw J."/>
            <person name="Wu H."/>
            <person name="Hsiao K."/>
            <person name="Chao Y."/>
            <person name="Chu M."/>
            <person name="Cheng C."/>
            <person name="Hour A."/>
            <person name="Lee P."/>
            <person name="Lin S."/>
            <person name="Lin Y."/>
            <person name="Liou J."/>
            <person name="Liu S."/>
            <person name="Hsing Y."/>
            <person name="Raghuvanshi S."/>
            <person name="Mohanty A."/>
            <person name="Bharti A.K."/>
            <person name="Gaur A."/>
            <person name="Gupta V."/>
            <person name="Kumar D."/>
            <person name="Ravi V."/>
            <person name="Vij S."/>
            <person name="Kapur A."/>
            <person name="Khurana P."/>
            <person name="Khurana P."/>
            <person name="Khurana J.P."/>
            <person name="Tyagi A.K."/>
            <person name="Gaikwad K."/>
            <person name="Singh A."/>
            <person name="Dalal V."/>
            <person name="Srivastava S."/>
            <person name="Dixit A."/>
            <person name="Pal A.K."/>
            <person name="Ghazi I.A."/>
            <person name="Yadav M."/>
            <person name="Pandit A."/>
            <person name="Bhargava A."/>
            <person name="Sureshbabu K."/>
            <person name="Batra K."/>
            <person name="Sharma T.R."/>
            <person name="Mohapatra T."/>
            <person name="Singh N.K."/>
            <person name="Messing J."/>
            <person name="Nelson A.B."/>
            <person name="Fuks G."/>
            <person name="Kavchok S."/>
            <person name="Keizer G."/>
            <person name="Linton E."/>
            <person name="Llaca V."/>
            <person name="Song R."/>
            <person name="Tanyolac B."/>
            <person name="Young S."/>
            <person name="Ho-Il K."/>
            <person name="Hahn J.H."/>
            <person name="Sangsakoo G."/>
            <person name="Vanavichit A."/>
            <person name="de Mattos Luiz.A.T."/>
            <person name="Zimmer P.D."/>
            <person name="Malone G."/>
            <person name="Dellagostin O."/>
            <person name="de Oliveira A.C."/>
            <person name="Bevan M."/>
            <person name="Bancroft I."/>
            <person name="Minx P."/>
            <person name="Cordum H."/>
            <person name="Wilson R."/>
            <person name="Cheng Z."/>
            <person name="Jin W."/>
            <person name="Jiang J."/>
            <person name="Leong S.A."/>
            <person name="Iwama H."/>
            <person name="Gojobori T."/>
            <person name="Itoh T."/>
            <person name="Niimura Y."/>
            <person name="Fujii Y."/>
            <person name="Habara T."/>
            <person name="Sakai H."/>
            <person name="Sato Y."/>
            <person name="Wilson G."/>
            <person name="Kumar K."/>
            <person name="McCouch S."/>
            <person name="Juretic N."/>
            <person name="Hoen D."/>
            <person name="Wright S."/>
            <person name="Bruskiewich R."/>
            <person name="Bureau T."/>
            <person name="Miyao A."/>
            <person name="Hirochika H."/>
            <person name="Nishikawa T."/>
            <person name="Kadowaki K."/>
            <person name="Sugiura M."/>
            <person name="Burr B."/>
            <person name="Sasaki T."/>
        </authorList>
    </citation>
    <scope>NUCLEOTIDE SEQUENCE [LARGE SCALE GENOMIC DNA]</scope>
    <source>
        <strain evidence="3">cv. Nipponbare</strain>
    </source>
</reference>
<name>Q7XHP2_ORYSJ</name>
<evidence type="ECO:0000313" key="2">
    <source>
        <dbReference type="EMBL" id="BAC80090.1"/>
    </source>
</evidence>
<protein>
    <submittedName>
        <fullName evidence="2">Uncharacterized protein</fullName>
    </submittedName>
</protein>
<reference evidence="3" key="2">
    <citation type="journal article" date="2008" name="Nucleic Acids Res.">
        <title>The rice annotation project database (RAP-DB): 2008 update.</title>
        <authorList>
            <consortium name="The rice annotation project (RAP)"/>
        </authorList>
    </citation>
    <scope>GENOME REANNOTATION</scope>
    <source>
        <strain evidence="3">cv. Nipponbare</strain>
    </source>
</reference>
<evidence type="ECO:0000313" key="3">
    <source>
        <dbReference type="Proteomes" id="UP000000763"/>
    </source>
</evidence>
<evidence type="ECO:0000256" key="1">
    <source>
        <dbReference type="SAM" id="MobiDB-lite"/>
    </source>
</evidence>